<protein>
    <recommendedName>
        <fullName evidence="3">Nephrocystin 3-like N-terminal domain-containing protein</fullName>
    </recommendedName>
</protein>
<name>A0A4W5KFU5_9TELE</name>
<evidence type="ECO:0000313" key="4">
    <source>
        <dbReference type="Ensembl" id="ENSHHUP00000015898.1"/>
    </source>
</evidence>
<evidence type="ECO:0000259" key="3">
    <source>
        <dbReference type="Pfam" id="PF24883"/>
    </source>
</evidence>
<feature type="domain" description="Nephrocystin 3-like N-terminal" evidence="3">
    <location>
        <begin position="6"/>
        <end position="126"/>
    </location>
</feature>
<organism evidence="4 5">
    <name type="scientific">Hucho hucho</name>
    <name type="common">huchen</name>
    <dbReference type="NCBI Taxonomy" id="62062"/>
    <lineage>
        <taxon>Eukaryota</taxon>
        <taxon>Metazoa</taxon>
        <taxon>Chordata</taxon>
        <taxon>Craniata</taxon>
        <taxon>Vertebrata</taxon>
        <taxon>Euteleostomi</taxon>
        <taxon>Actinopterygii</taxon>
        <taxon>Neopterygii</taxon>
        <taxon>Teleostei</taxon>
        <taxon>Protacanthopterygii</taxon>
        <taxon>Salmoniformes</taxon>
        <taxon>Salmonidae</taxon>
        <taxon>Salmoninae</taxon>
        <taxon>Hucho</taxon>
    </lineage>
</organism>
<dbReference type="InterPro" id="IPR027417">
    <property type="entry name" value="P-loop_NTPase"/>
</dbReference>
<dbReference type="AlphaFoldDB" id="A0A4W5KFU5"/>
<feature type="region of interest" description="Disordered" evidence="2">
    <location>
        <begin position="156"/>
        <end position="221"/>
    </location>
</feature>
<dbReference type="Gene3D" id="3.40.50.300">
    <property type="entry name" value="P-loop containing nucleotide triphosphate hydrolases"/>
    <property type="match status" value="1"/>
</dbReference>
<feature type="compositionally biased region" description="Pro residues" evidence="2">
    <location>
        <begin position="175"/>
        <end position="189"/>
    </location>
</feature>
<reference evidence="5" key="1">
    <citation type="submission" date="2018-06" db="EMBL/GenBank/DDBJ databases">
        <title>Genome assembly of Danube salmon.</title>
        <authorList>
            <person name="Macqueen D.J."/>
            <person name="Gundappa M.K."/>
        </authorList>
    </citation>
    <scope>NUCLEOTIDE SEQUENCE [LARGE SCALE GENOMIC DNA]</scope>
</reference>
<keyword evidence="1" id="KW-0677">Repeat</keyword>
<dbReference type="PANTHER" id="PTHR19860">
    <property type="entry name" value="DDB1- AND CUL4-ASSOCIATED FACTOR 12-RELATED"/>
    <property type="match status" value="1"/>
</dbReference>
<dbReference type="InterPro" id="IPR051191">
    <property type="entry name" value="DCAF12"/>
</dbReference>
<evidence type="ECO:0000313" key="5">
    <source>
        <dbReference type="Proteomes" id="UP000314982"/>
    </source>
</evidence>
<evidence type="ECO:0000256" key="2">
    <source>
        <dbReference type="SAM" id="MobiDB-lite"/>
    </source>
</evidence>
<dbReference type="Proteomes" id="UP000314982">
    <property type="component" value="Unassembled WGS sequence"/>
</dbReference>
<proteinExistence type="predicted"/>
<dbReference type="SUPFAM" id="SSF52540">
    <property type="entry name" value="P-loop containing nucleoside triphosphate hydrolases"/>
    <property type="match status" value="1"/>
</dbReference>
<reference evidence="4" key="2">
    <citation type="submission" date="2025-08" db="UniProtKB">
        <authorList>
            <consortium name="Ensembl"/>
        </authorList>
    </citation>
    <scope>IDENTIFICATION</scope>
</reference>
<dbReference type="Ensembl" id="ENSHHUT00000016457.1">
    <property type="protein sequence ID" value="ENSHHUP00000015898.1"/>
    <property type="gene ID" value="ENSHHUG00000009897.1"/>
</dbReference>
<reference evidence="4" key="3">
    <citation type="submission" date="2025-09" db="UniProtKB">
        <authorList>
            <consortium name="Ensembl"/>
        </authorList>
    </citation>
    <scope>IDENTIFICATION</scope>
</reference>
<accession>A0A4W5KFU5</accession>
<dbReference type="InterPro" id="IPR056884">
    <property type="entry name" value="NPHP3-like_N"/>
</dbReference>
<dbReference type="Pfam" id="PF24883">
    <property type="entry name" value="NPHP3_N"/>
    <property type="match status" value="1"/>
</dbReference>
<evidence type="ECO:0000256" key="1">
    <source>
        <dbReference type="ARBA" id="ARBA00022737"/>
    </source>
</evidence>
<dbReference type="GeneTree" id="ENSGT00530000064216"/>
<dbReference type="PANTHER" id="PTHR19860:SF18">
    <property type="entry name" value="DUF4062 DOMAIN-CONTAINING PROTEIN"/>
    <property type="match status" value="1"/>
</dbReference>
<sequence>CFAFSDHDKRDSEGSIFLLCGERGCGKSSLAAWCLQEFRKKNPRIPAIPHCCGINSSSVDIRSVLRHITTELRLAHYGPQAEWSEGLQHHVKPRSFHVVVQAFSAAAALGPCVLVLDGLDRLTGTLGLSMQLVKDLRWLPDPLPPQCKILHRRHLPEAEPPPRRSHPPLARPVRPLGPPQRPAPTPYPALPGAAQDPAAIHLGNHYQAGNGPPAAVPGGGG</sequence>
<dbReference type="GO" id="GO:0080008">
    <property type="term" value="C:Cul4-RING E3 ubiquitin ligase complex"/>
    <property type="evidence" value="ECO:0007669"/>
    <property type="project" value="TreeGrafter"/>
</dbReference>
<keyword evidence="5" id="KW-1185">Reference proteome</keyword>